<dbReference type="OrthoDB" id="3062865at2759"/>
<dbReference type="SUPFAM" id="SSF51445">
    <property type="entry name" value="(Trans)glycosidases"/>
    <property type="match status" value="1"/>
</dbReference>
<evidence type="ECO:0000256" key="1">
    <source>
        <dbReference type="ARBA" id="ARBA00007806"/>
    </source>
</evidence>
<dbReference type="Proteomes" id="UP000054549">
    <property type="component" value="Unassembled WGS sequence"/>
</dbReference>
<proteinExistence type="inferred from homology"/>
<dbReference type="Gene3D" id="3.20.20.80">
    <property type="entry name" value="Glycosidases"/>
    <property type="match status" value="1"/>
</dbReference>
<dbReference type="HOGENOM" id="CLU_2468585_0_0_1"/>
<dbReference type="GO" id="GO:0005975">
    <property type="term" value="P:carbohydrate metabolic process"/>
    <property type="evidence" value="ECO:0007669"/>
    <property type="project" value="InterPro"/>
</dbReference>
<dbReference type="EMBL" id="KN818946">
    <property type="protein sequence ID" value="KIL54097.1"/>
    <property type="molecule type" value="Genomic_DNA"/>
</dbReference>
<reference evidence="4 5" key="1">
    <citation type="submission" date="2014-04" db="EMBL/GenBank/DDBJ databases">
        <title>Evolutionary Origins and Diversification of the Mycorrhizal Mutualists.</title>
        <authorList>
            <consortium name="DOE Joint Genome Institute"/>
            <consortium name="Mycorrhizal Genomics Consortium"/>
            <person name="Kohler A."/>
            <person name="Kuo A."/>
            <person name="Nagy L.G."/>
            <person name="Floudas D."/>
            <person name="Copeland A."/>
            <person name="Barry K.W."/>
            <person name="Cichocki N."/>
            <person name="Veneault-Fourrey C."/>
            <person name="LaButti K."/>
            <person name="Lindquist E.A."/>
            <person name="Lipzen A."/>
            <person name="Lundell T."/>
            <person name="Morin E."/>
            <person name="Murat C."/>
            <person name="Riley R."/>
            <person name="Ohm R."/>
            <person name="Sun H."/>
            <person name="Tunlid A."/>
            <person name="Henrissat B."/>
            <person name="Grigoriev I.V."/>
            <person name="Hibbett D.S."/>
            <person name="Martin F."/>
        </authorList>
    </citation>
    <scope>NUCLEOTIDE SEQUENCE [LARGE SCALE GENOMIC DNA]</scope>
    <source>
        <strain evidence="4 5">Koide BX008</strain>
    </source>
</reference>
<dbReference type="InterPro" id="IPR000322">
    <property type="entry name" value="Glyco_hydro_31_TIM"/>
</dbReference>
<dbReference type="PANTHER" id="PTHR22762">
    <property type="entry name" value="ALPHA-GLUCOSIDASE"/>
    <property type="match status" value="1"/>
</dbReference>
<dbReference type="InParanoid" id="A0A0C2VZ43"/>
<dbReference type="Pfam" id="PF01055">
    <property type="entry name" value="Glyco_hydro_31_2nd"/>
    <property type="match status" value="1"/>
</dbReference>
<organism evidence="4 5">
    <name type="scientific">Amanita muscaria (strain Koide BX008)</name>
    <dbReference type="NCBI Taxonomy" id="946122"/>
    <lineage>
        <taxon>Eukaryota</taxon>
        <taxon>Fungi</taxon>
        <taxon>Dikarya</taxon>
        <taxon>Basidiomycota</taxon>
        <taxon>Agaricomycotina</taxon>
        <taxon>Agaricomycetes</taxon>
        <taxon>Agaricomycetidae</taxon>
        <taxon>Agaricales</taxon>
        <taxon>Pluteineae</taxon>
        <taxon>Amanitaceae</taxon>
        <taxon>Amanita</taxon>
    </lineage>
</organism>
<evidence type="ECO:0000256" key="2">
    <source>
        <dbReference type="RuleBase" id="RU361185"/>
    </source>
</evidence>
<dbReference type="PANTHER" id="PTHR22762:SF133">
    <property type="entry name" value="P-TYPE DOMAIN-CONTAINING PROTEIN"/>
    <property type="match status" value="1"/>
</dbReference>
<keyword evidence="2" id="KW-0326">Glycosidase</keyword>
<dbReference type="InterPro" id="IPR017853">
    <property type="entry name" value="GH"/>
</dbReference>
<evidence type="ECO:0000313" key="4">
    <source>
        <dbReference type="EMBL" id="KIL54097.1"/>
    </source>
</evidence>
<dbReference type="AlphaFoldDB" id="A0A0C2VZ43"/>
<comment type="similarity">
    <text evidence="1 2">Belongs to the glycosyl hydrolase 31 family.</text>
</comment>
<feature type="domain" description="Glycoside hydrolase family 31 TIM barrel" evidence="3">
    <location>
        <begin position="43"/>
        <end position="86"/>
    </location>
</feature>
<dbReference type="GO" id="GO:0004553">
    <property type="term" value="F:hydrolase activity, hydrolyzing O-glycosyl compounds"/>
    <property type="evidence" value="ECO:0007669"/>
    <property type="project" value="InterPro"/>
</dbReference>
<keyword evidence="2 4" id="KW-0378">Hydrolase</keyword>
<dbReference type="STRING" id="946122.A0A0C2VZ43"/>
<evidence type="ECO:0000313" key="5">
    <source>
        <dbReference type="Proteomes" id="UP000054549"/>
    </source>
</evidence>
<accession>A0A0C2VZ43</accession>
<sequence>MRHLSHLANGLDGREYFNSRYSKSRSWAQTHADSVPIHVTDQNTDEELCNRWMQLSAFVPFYRNHNIMGALSQEPCGWESVADASRYT</sequence>
<protein>
    <submittedName>
        <fullName evidence="4">Glycoside hydrolase family 31 protein</fullName>
    </submittedName>
</protein>
<evidence type="ECO:0000259" key="3">
    <source>
        <dbReference type="Pfam" id="PF01055"/>
    </source>
</evidence>
<name>A0A0C2VZ43_AMAMK</name>
<gene>
    <name evidence="4" type="ORF">M378DRAFT_19208</name>
</gene>
<keyword evidence="5" id="KW-1185">Reference proteome</keyword>